<evidence type="ECO:0000313" key="3">
    <source>
        <dbReference type="EMBL" id="HHN52106.1"/>
    </source>
</evidence>
<sequence>MVNRQTLRRLKLLGEVLHSRRDYLVIRAYTVPRLGDKVYNGKGREVGYVSNIFGPVASPYVAVKPAAEAEVVEGEALYVEKS</sequence>
<name>A0A7C4E1Q6_CALS0</name>
<evidence type="ECO:0000313" key="2">
    <source>
        <dbReference type="EMBL" id="HGN89946.1"/>
    </source>
</evidence>
<comment type="caution">
    <text evidence="2">The sequence shown here is derived from an EMBL/GenBank/DDBJ whole genome shotgun (WGS) entry which is preliminary data.</text>
</comment>
<dbReference type="Pfam" id="PF04410">
    <property type="entry name" value="Gar1"/>
    <property type="match status" value="1"/>
</dbReference>
<dbReference type="EMBL" id="DRXG01000042">
    <property type="protein sequence ID" value="HHN52106.1"/>
    <property type="molecule type" value="Genomic_DNA"/>
</dbReference>
<reference evidence="2" key="1">
    <citation type="journal article" date="2020" name="mSystems">
        <title>Genome- and Community-Level Interaction Insights into Carbon Utilization and Element Cycling Functions of Hydrothermarchaeota in Hydrothermal Sediment.</title>
        <authorList>
            <person name="Zhou Z."/>
            <person name="Liu Y."/>
            <person name="Xu W."/>
            <person name="Pan J."/>
            <person name="Luo Z.H."/>
            <person name="Li M."/>
        </authorList>
    </citation>
    <scope>NUCLEOTIDE SEQUENCE [LARGE SCALE GENOMIC DNA]</scope>
    <source>
        <strain evidence="3">SpSt-1073</strain>
        <strain evidence="2">SpSt-613</strain>
        <strain evidence="1">SpSt-669</strain>
    </source>
</reference>
<protein>
    <recommendedName>
        <fullName evidence="4">H/ACA RNA-protein complex protein Gar1</fullName>
    </recommendedName>
</protein>
<accession>A0A7C4E1Q6</accession>
<dbReference type="InterPro" id="IPR009000">
    <property type="entry name" value="Transl_B-barrel_sf"/>
</dbReference>
<dbReference type="GO" id="GO:0042254">
    <property type="term" value="P:ribosome biogenesis"/>
    <property type="evidence" value="ECO:0007669"/>
    <property type="project" value="InterPro"/>
</dbReference>
<dbReference type="InterPro" id="IPR007504">
    <property type="entry name" value="H/ACA_rnp_Gar1/Naf1"/>
</dbReference>
<dbReference type="AlphaFoldDB" id="A0A7C4E1Q6"/>
<evidence type="ECO:0008006" key="4">
    <source>
        <dbReference type="Google" id="ProtNLM"/>
    </source>
</evidence>
<dbReference type="EMBL" id="DTCM01000082">
    <property type="protein sequence ID" value="HGL41369.1"/>
    <property type="molecule type" value="Genomic_DNA"/>
</dbReference>
<dbReference type="SUPFAM" id="SSF50447">
    <property type="entry name" value="Translation proteins"/>
    <property type="match status" value="1"/>
</dbReference>
<dbReference type="Gene3D" id="2.40.10.230">
    <property type="entry name" value="Probable tRNA pseudouridine synthase domain"/>
    <property type="match status" value="1"/>
</dbReference>
<proteinExistence type="predicted"/>
<dbReference type="GO" id="GO:0001522">
    <property type="term" value="P:pseudouridine synthesis"/>
    <property type="evidence" value="ECO:0007669"/>
    <property type="project" value="InterPro"/>
</dbReference>
<gene>
    <name evidence="3" type="ORF">ENM30_02205</name>
    <name evidence="2" type="ORF">ENT82_02300</name>
    <name evidence="1" type="ORF">ENU43_06875</name>
</gene>
<dbReference type="EMBL" id="DTAD01000024">
    <property type="protein sequence ID" value="HGN89946.1"/>
    <property type="molecule type" value="Genomic_DNA"/>
</dbReference>
<evidence type="ECO:0000313" key="1">
    <source>
        <dbReference type="EMBL" id="HGL41369.1"/>
    </source>
</evidence>
<dbReference type="InterPro" id="IPR038664">
    <property type="entry name" value="Gar1/Naf1_Cbf5-bd_sf"/>
</dbReference>
<organism evidence="2">
    <name type="scientific">Caldiarchaeum subterraneum</name>
    <dbReference type="NCBI Taxonomy" id="311458"/>
    <lineage>
        <taxon>Archaea</taxon>
        <taxon>Nitrososphaerota</taxon>
        <taxon>Candidatus Caldarchaeales</taxon>
        <taxon>Candidatus Caldarchaeaceae</taxon>
        <taxon>Candidatus Caldarchaeum</taxon>
    </lineage>
</organism>